<name>A0A1C3XU38_9BRAD</name>
<dbReference type="InterPro" id="IPR014737">
    <property type="entry name" value="Transposase_Tn5-like_C"/>
</dbReference>
<dbReference type="Gene3D" id="1.10.740.10">
    <property type="entry name" value="Transferase Inhibitor Protein From Tn5, Chain"/>
    <property type="match status" value="1"/>
</dbReference>
<dbReference type="Proteomes" id="UP000199184">
    <property type="component" value="Unassembled WGS sequence"/>
</dbReference>
<evidence type="ECO:0000313" key="2">
    <source>
        <dbReference type="Proteomes" id="UP000199184"/>
    </source>
</evidence>
<accession>A0A1C3XU38</accession>
<sequence>MLNRSAPNVSPEFALTKAEIQLLDRLVKDKNPVSTQRKTLSHYLIKIARLGGYLARANDPPPGNLIRWRGLSRFIDIATGAKL</sequence>
<dbReference type="EMBL" id="FMAI01000053">
    <property type="protein sequence ID" value="SCB55760.1"/>
    <property type="molecule type" value="Genomic_DNA"/>
</dbReference>
<protein>
    <recommendedName>
        <fullName evidence="3">Transposase Tn5 dimerisation domain-containing protein</fullName>
    </recommendedName>
</protein>
<proteinExistence type="predicted"/>
<evidence type="ECO:0000313" key="1">
    <source>
        <dbReference type="EMBL" id="SCB55760.1"/>
    </source>
</evidence>
<evidence type="ECO:0008006" key="3">
    <source>
        <dbReference type="Google" id="ProtNLM"/>
    </source>
</evidence>
<dbReference type="InterPro" id="IPR012337">
    <property type="entry name" value="RNaseH-like_sf"/>
</dbReference>
<reference evidence="2" key="1">
    <citation type="submission" date="2016-08" db="EMBL/GenBank/DDBJ databases">
        <authorList>
            <person name="Varghese N."/>
            <person name="Submissions Spin"/>
        </authorList>
    </citation>
    <scope>NUCLEOTIDE SEQUENCE [LARGE SCALE GENOMIC DNA]</scope>
    <source>
        <strain evidence="2">ERR11</strain>
    </source>
</reference>
<organism evidence="1 2">
    <name type="scientific">Bradyrhizobium shewense</name>
    <dbReference type="NCBI Taxonomy" id="1761772"/>
    <lineage>
        <taxon>Bacteria</taxon>
        <taxon>Pseudomonadati</taxon>
        <taxon>Pseudomonadota</taxon>
        <taxon>Alphaproteobacteria</taxon>
        <taxon>Hyphomicrobiales</taxon>
        <taxon>Nitrobacteraceae</taxon>
        <taxon>Bradyrhizobium</taxon>
    </lineage>
</organism>
<gene>
    <name evidence="1" type="ORF">GA0061098_10533</name>
</gene>
<keyword evidence="2" id="KW-1185">Reference proteome</keyword>
<dbReference type="SUPFAM" id="SSF53098">
    <property type="entry name" value="Ribonuclease H-like"/>
    <property type="match status" value="1"/>
</dbReference>
<dbReference type="AlphaFoldDB" id="A0A1C3XU38"/>